<sequence>MSDNTHNHHDKGYKALFSEPQMVEDLLRGFVKEEWVEAMDFSTLEPTNKSFVDDSMNERHDDIIWKLRFQDTWLYLYLLIEFQSKPDYYMAVRIMSYVALLYQDIIKGPDFEKDRPLPPVMPLVIYNGARGARNEAYLEYVAVTSDSGQRRR</sequence>
<dbReference type="PANTHER" id="PTHR34611">
    <property type="match status" value="1"/>
</dbReference>
<dbReference type="RefSeq" id="WP_183731569.1">
    <property type="nucleotide sequence ID" value="NZ_JACHID010000007.1"/>
</dbReference>
<accession>A0A7W7Y4M3</accession>
<reference evidence="2 3" key="1">
    <citation type="submission" date="2020-08" db="EMBL/GenBank/DDBJ databases">
        <title>Genomic Encyclopedia of Type Strains, Phase IV (KMG-IV): sequencing the most valuable type-strain genomes for metagenomic binning, comparative biology and taxonomic classification.</title>
        <authorList>
            <person name="Goeker M."/>
        </authorList>
    </citation>
    <scope>NUCLEOTIDE SEQUENCE [LARGE SCALE GENOMIC DNA]</scope>
    <source>
        <strain evidence="2 3">DSM 22071</strain>
    </source>
</reference>
<evidence type="ECO:0000313" key="3">
    <source>
        <dbReference type="Proteomes" id="UP000528322"/>
    </source>
</evidence>
<proteinExistence type="predicted"/>
<organism evidence="2 3">
    <name type="scientific">Desulfurispira natronophila</name>
    <dbReference type="NCBI Taxonomy" id="682562"/>
    <lineage>
        <taxon>Bacteria</taxon>
        <taxon>Pseudomonadati</taxon>
        <taxon>Chrysiogenota</taxon>
        <taxon>Chrysiogenia</taxon>
        <taxon>Chrysiogenales</taxon>
        <taxon>Chrysiogenaceae</taxon>
        <taxon>Desulfurispira</taxon>
    </lineage>
</organism>
<protein>
    <submittedName>
        <fullName evidence="2">Putative transposase/invertase (TIGR01784 family)</fullName>
    </submittedName>
</protein>
<dbReference type="EMBL" id="JACHID010000007">
    <property type="protein sequence ID" value="MBB5021949.1"/>
    <property type="molecule type" value="Genomic_DNA"/>
</dbReference>
<dbReference type="InterPro" id="IPR006842">
    <property type="entry name" value="Transposase_31"/>
</dbReference>
<dbReference type="AlphaFoldDB" id="A0A7W7Y4M3"/>
<dbReference type="InterPro" id="IPR051699">
    <property type="entry name" value="Rpn/YhgA-like_nuclease"/>
</dbReference>
<dbReference type="Proteomes" id="UP000528322">
    <property type="component" value="Unassembled WGS sequence"/>
</dbReference>
<comment type="caution">
    <text evidence="2">The sequence shown here is derived from an EMBL/GenBank/DDBJ whole genome shotgun (WGS) entry which is preliminary data.</text>
</comment>
<dbReference type="PANTHER" id="PTHR34611:SF2">
    <property type="entry name" value="INACTIVE RECOMBINATION-PROMOTING NUCLEASE-LIKE PROTEIN RPNE-RELATED"/>
    <property type="match status" value="1"/>
</dbReference>
<dbReference type="Pfam" id="PF04754">
    <property type="entry name" value="Transposase_31"/>
    <property type="match status" value="1"/>
</dbReference>
<name>A0A7W7Y4M3_9BACT</name>
<keyword evidence="3" id="KW-1185">Reference proteome</keyword>
<gene>
    <name evidence="2" type="ORF">HNR37_001266</name>
</gene>
<evidence type="ECO:0000313" key="2">
    <source>
        <dbReference type="EMBL" id="MBB5021949.1"/>
    </source>
</evidence>
<evidence type="ECO:0000259" key="1">
    <source>
        <dbReference type="Pfam" id="PF04754"/>
    </source>
</evidence>
<feature type="domain" description="Transposase (putative) YhgA-like" evidence="1">
    <location>
        <begin position="7"/>
        <end position="130"/>
    </location>
</feature>